<sequence>MSTFRIDISVSTCGDISPLTVLDSLFDFFTPHIAILDYNVRGYTRDVEGRKVFIDKEIVSLQNCFRKETLEKYVYEDFNTPELRSFYTRMMHKDILGWKGEGVLWDEVEEIFLERRTGGD</sequence>
<dbReference type="GO" id="GO:0004014">
    <property type="term" value="F:adenosylmethionine decarboxylase activity"/>
    <property type="evidence" value="ECO:0007669"/>
    <property type="project" value="UniProtKB-EC"/>
</dbReference>
<proteinExistence type="predicted"/>
<accession>A0A645F3G1</accession>
<name>A0A645F3G1_9ZZZZ</name>
<protein>
    <submittedName>
        <fullName evidence="1">S-adenosylmethionine decarboxylase proenzyme</fullName>
        <ecNumber evidence="1">4.1.1.50</ecNumber>
    </submittedName>
</protein>
<organism evidence="1">
    <name type="scientific">bioreactor metagenome</name>
    <dbReference type="NCBI Taxonomy" id="1076179"/>
    <lineage>
        <taxon>unclassified sequences</taxon>
        <taxon>metagenomes</taxon>
        <taxon>ecological metagenomes</taxon>
    </lineage>
</organism>
<dbReference type="EC" id="4.1.1.50" evidence="1"/>
<keyword evidence="1" id="KW-0456">Lyase</keyword>
<evidence type="ECO:0000313" key="1">
    <source>
        <dbReference type="EMBL" id="MPN08875.1"/>
    </source>
</evidence>
<reference evidence="1" key="1">
    <citation type="submission" date="2019-08" db="EMBL/GenBank/DDBJ databases">
        <authorList>
            <person name="Kucharzyk K."/>
            <person name="Murdoch R.W."/>
            <person name="Higgins S."/>
            <person name="Loffler F."/>
        </authorList>
    </citation>
    <scope>NUCLEOTIDE SEQUENCE</scope>
</reference>
<dbReference type="EMBL" id="VSSQ01054967">
    <property type="protein sequence ID" value="MPN08875.1"/>
    <property type="molecule type" value="Genomic_DNA"/>
</dbReference>
<gene>
    <name evidence="1" type="primary">speD_7</name>
    <name evidence="1" type="ORF">SDC9_156161</name>
</gene>
<dbReference type="AlphaFoldDB" id="A0A645F3G1"/>
<comment type="caution">
    <text evidence="1">The sequence shown here is derived from an EMBL/GenBank/DDBJ whole genome shotgun (WGS) entry which is preliminary data.</text>
</comment>